<dbReference type="Gene3D" id="3.40.50.2000">
    <property type="entry name" value="Glycogen Phosphorylase B"/>
    <property type="match status" value="2"/>
</dbReference>
<name>A0ABS5EW15_9PROT</name>
<gene>
    <name evidence="2" type="ORF">GXW71_08975</name>
</gene>
<evidence type="ECO:0000256" key="1">
    <source>
        <dbReference type="ARBA" id="ARBA00008799"/>
    </source>
</evidence>
<dbReference type="PANTHER" id="PTHR10788:SF106">
    <property type="entry name" value="BCDNA.GH08860"/>
    <property type="match status" value="1"/>
</dbReference>
<reference evidence="3" key="1">
    <citation type="journal article" date="2021" name="Syst. Appl. Microbiol.">
        <title>Roseomonas hellenica sp. nov., isolated from roots of wild-growing Alkanna tinctoria.</title>
        <authorList>
            <person name="Rat A."/>
            <person name="Naranjo H.D."/>
            <person name="Lebbe L."/>
            <person name="Cnockaert M."/>
            <person name="Krigas N."/>
            <person name="Grigoriadou K."/>
            <person name="Maloupa E."/>
            <person name="Willems A."/>
        </authorList>
    </citation>
    <scope>NUCLEOTIDE SEQUENCE [LARGE SCALE GENOMIC DNA]</scope>
    <source>
        <strain evidence="3">LMG 31523</strain>
    </source>
</reference>
<keyword evidence="3" id="KW-1185">Reference proteome</keyword>
<sequence length="441" mass="49178">MARLVIVSNRVPPPHTRGAQAGGLTVALKDALRRREAMWFGWSGDIADPPGAPHSVTVGRHRYVTLDLTPDEERLYYTGYSNGTLWPMLHYRVGLLEFRREEEEAWRAVNKRFARRLLPLLRPDDIIWVHDFHLIPLLRCLRDLGAQQRLGFFLHVPFPPPALFAALPRSEALLRDLGAADLIGMQTQGDAMHLSAALAEFGIETPVGAYPVGIDTAGFSRAAAAALTKRETTRLIASLGGRSLILGVDRLDYSKGLPHRLRGYGALLRRFPEHRKRVTFLQAAPVSRGQVAQYRALRRELDELAGRINGEHAEFDWMPLRWLTRPLARSLVAGFLRHARVGLVTPLHDGMNLVAKEFVASQDPEDPGVLVLSRFAGAAAELSGALLVNPHDPEDITEALHQALTMPLAERRERWQGDWQALSNPPGGNWAQAFLERLSRS</sequence>
<dbReference type="InterPro" id="IPR001830">
    <property type="entry name" value="Glyco_trans_20"/>
</dbReference>
<evidence type="ECO:0000313" key="3">
    <source>
        <dbReference type="Proteomes" id="UP001196870"/>
    </source>
</evidence>
<dbReference type="PANTHER" id="PTHR10788">
    <property type="entry name" value="TREHALOSE-6-PHOSPHATE SYNTHASE"/>
    <property type="match status" value="1"/>
</dbReference>
<dbReference type="Proteomes" id="UP001196870">
    <property type="component" value="Unassembled WGS sequence"/>
</dbReference>
<comment type="caution">
    <text evidence="2">The sequence shown here is derived from an EMBL/GenBank/DDBJ whole genome shotgun (WGS) entry which is preliminary data.</text>
</comment>
<organism evidence="2 3">
    <name type="scientific">Plastoroseomonas hellenica</name>
    <dbReference type="NCBI Taxonomy" id="2687306"/>
    <lineage>
        <taxon>Bacteria</taxon>
        <taxon>Pseudomonadati</taxon>
        <taxon>Pseudomonadota</taxon>
        <taxon>Alphaproteobacteria</taxon>
        <taxon>Acetobacterales</taxon>
        <taxon>Acetobacteraceae</taxon>
        <taxon>Plastoroseomonas</taxon>
    </lineage>
</organism>
<dbReference type="CDD" id="cd03788">
    <property type="entry name" value="GT20_TPS"/>
    <property type="match status" value="1"/>
</dbReference>
<dbReference type="RefSeq" id="WP_211852145.1">
    <property type="nucleotide sequence ID" value="NZ_JAAGBB010000008.1"/>
</dbReference>
<comment type="similarity">
    <text evidence="1">Belongs to the glycosyltransferase 20 family.</text>
</comment>
<proteinExistence type="inferred from homology"/>
<dbReference type="SUPFAM" id="SSF53756">
    <property type="entry name" value="UDP-Glycosyltransferase/glycogen phosphorylase"/>
    <property type="match status" value="1"/>
</dbReference>
<dbReference type="Pfam" id="PF00982">
    <property type="entry name" value="Glyco_transf_20"/>
    <property type="match status" value="1"/>
</dbReference>
<evidence type="ECO:0000313" key="2">
    <source>
        <dbReference type="EMBL" id="MBR0664484.1"/>
    </source>
</evidence>
<accession>A0ABS5EW15</accession>
<protein>
    <submittedName>
        <fullName evidence="2">Trehalose-6-phosphate synthase</fullName>
    </submittedName>
</protein>
<dbReference type="EMBL" id="JAAGBB010000008">
    <property type="protein sequence ID" value="MBR0664484.1"/>
    <property type="molecule type" value="Genomic_DNA"/>
</dbReference>